<dbReference type="RefSeq" id="WP_008160056.1">
    <property type="nucleotide sequence ID" value="NZ_AOHX01000026.1"/>
</dbReference>
<dbReference type="AlphaFoldDB" id="L9WG43"/>
<dbReference type="OrthoDB" id="347946at2157"/>
<accession>L9WG43</accession>
<sequence length="336" mass="37205">MADYTSNLKTWGDTGSEYPDGYNYVEGEQPVDAWDNFFNHNAQKDIDHLVSLTNKRLESGKGTNYPGSPENGELCWRSDNSRLAIYDEEYNGWREVAFRSDVAETEADLVPIRDQIDDHEADTTNPHNVTNDQVGAPSTADFAALVDAHNGIAQAVNDHIPNTSNPHNVTASQTGALPTGGGIVTGDIQHEGILLNEDRIITPQVFVDGPVTHDKHAVTKEYVDLSNEVGGGGPWIMSDGDINRSLNTWYQNTTEHPICVYASVGGRAIYQIQISPTVEQNDIMLWDLHSQNESFRLGTPFFVPPNWYYAVVCPETTELVEWTEYALAIGADISYN</sequence>
<gene>
    <name evidence="2" type="ORF">C495_03507</name>
</gene>
<proteinExistence type="predicted"/>
<feature type="region of interest" description="Disordered" evidence="1">
    <location>
        <begin position="157"/>
        <end position="179"/>
    </location>
</feature>
<protein>
    <submittedName>
        <fullName evidence="2">Uncharacterized protein</fullName>
    </submittedName>
</protein>
<evidence type="ECO:0000256" key="1">
    <source>
        <dbReference type="SAM" id="MobiDB-lite"/>
    </source>
</evidence>
<keyword evidence="3" id="KW-1185">Reference proteome</keyword>
<reference evidence="2 3" key="1">
    <citation type="journal article" date="2014" name="PLoS Genet.">
        <title>Phylogenetically driven sequencing of extremely halophilic archaea reveals strategies for static and dynamic osmo-response.</title>
        <authorList>
            <person name="Becker E.A."/>
            <person name="Seitzer P.M."/>
            <person name="Tritt A."/>
            <person name="Larsen D."/>
            <person name="Krusor M."/>
            <person name="Yao A.I."/>
            <person name="Wu D."/>
            <person name="Madern D."/>
            <person name="Eisen J.A."/>
            <person name="Darling A.E."/>
            <person name="Facciotti M.T."/>
        </authorList>
    </citation>
    <scope>NUCLEOTIDE SEQUENCE [LARGE SCALE GENOMIC DNA]</scope>
    <source>
        <strain evidence="2 3">JCM 14089</strain>
    </source>
</reference>
<comment type="caution">
    <text evidence="2">The sequence shown here is derived from an EMBL/GenBank/DDBJ whole genome shotgun (WGS) entry which is preliminary data.</text>
</comment>
<evidence type="ECO:0000313" key="3">
    <source>
        <dbReference type="Proteomes" id="UP000011661"/>
    </source>
</evidence>
<dbReference type="EMBL" id="AOHX01000026">
    <property type="protein sequence ID" value="ELY47293.1"/>
    <property type="molecule type" value="Genomic_DNA"/>
</dbReference>
<dbReference type="Proteomes" id="UP000011661">
    <property type="component" value="Unassembled WGS sequence"/>
</dbReference>
<feature type="compositionally biased region" description="Polar residues" evidence="1">
    <location>
        <begin position="160"/>
        <end position="176"/>
    </location>
</feature>
<dbReference type="STRING" id="1230460.C495_03507"/>
<name>L9WG43_9EURY</name>
<evidence type="ECO:0000313" key="2">
    <source>
        <dbReference type="EMBL" id="ELY47293.1"/>
    </source>
</evidence>
<organism evidence="2 3">
    <name type="scientific">Natronorubrum sulfidifaciens JCM 14089</name>
    <dbReference type="NCBI Taxonomy" id="1230460"/>
    <lineage>
        <taxon>Archaea</taxon>
        <taxon>Methanobacteriati</taxon>
        <taxon>Methanobacteriota</taxon>
        <taxon>Stenosarchaea group</taxon>
        <taxon>Halobacteria</taxon>
        <taxon>Halobacteriales</taxon>
        <taxon>Natrialbaceae</taxon>
        <taxon>Natronorubrum</taxon>
    </lineage>
</organism>